<evidence type="ECO:0000256" key="2">
    <source>
        <dbReference type="SAM" id="SignalP"/>
    </source>
</evidence>
<name>A0A1B1Y4H1_9FLAO</name>
<dbReference type="Pfam" id="PF18962">
    <property type="entry name" value="Por_Secre_tail"/>
    <property type="match status" value="1"/>
</dbReference>
<reference evidence="4 5" key="1">
    <citation type="submission" date="2016-02" db="EMBL/GenBank/DDBJ databases">
        <authorList>
            <person name="Wen L."/>
            <person name="He K."/>
            <person name="Yang H."/>
        </authorList>
    </citation>
    <scope>NUCLEOTIDE SEQUENCE [LARGE SCALE GENOMIC DNA]</scope>
    <source>
        <strain evidence="4 5">CZ1127</strain>
    </source>
</reference>
<dbReference type="Proteomes" id="UP000092967">
    <property type="component" value="Chromosome"/>
</dbReference>
<evidence type="ECO:0000313" key="5">
    <source>
        <dbReference type="Proteomes" id="UP000092967"/>
    </source>
</evidence>
<dbReference type="STRING" id="1790137.AXE80_04830"/>
<dbReference type="OrthoDB" id="1491720at2"/>
<dbReference type="InterPro" id="IPR026444">
    <property type="entry name" value="Secre_tail"/>
</dbReference>
<proteinExistence type="predicted"/>
<feature type="chain" id="PRO_5008532467" description="Secretion system C-terminal sorting domain-containing protein" evidence="2">
    <location>
        <begin position="20"/>
        <end position="422"/>
    </location>
</feature>
<protein>
    <recommendedName>
        <fullName evidence="3">Secretion system C-terminal sorting domain-containing protein</fullName>
    </recommendedName>
</protein>
<dbReference type="AlphaFoldDB" id="A0A1B1Y4H1"/>
<evidence type="ECO:0000256" key="1">
    <source>
        <dbReference type="ARBA" id="ARBA00022729"/>
    </source>
</evidence>
<dbReference type="KEGG" id="wfu:AXE80_04830"/>
<dbReference type="EMBL" id="CP014224">
    <property type="protein sequence ID" value="ANW95643.1"/>
    <property type="molecule type" value="Genomic_DNA"/>
</dbReference>
<keyword evidence="1 2" id="KW-0732">Signal</keyword>
<keyword evidence="5" id="KW-1185">Reference proteome</keyword>
<dbReference type="RefSeq" id="WP_068824971.1">
    <property type="nucleotide sequence ID" value="NZ_CP014224.1"/>
</dbReference>
<feature type="domain" description="Secretion system C-terminal sorting" evidence="3">
    <location>
        <begin position="353"/>
        <end position="420"/>
    </location>
</feature>
<evidence type="ECO:0000259" key="3">
    <source>
        <dbReference type="Pfam" id="PF18962"/>
    </source>
</evidence>
<gene>
    <name evidence="4" type="ORF">AXE80_04830</name>
</gene>
<organism evidence="4 5">
    <name type="scientific">Wenyingzhuangia fucanilytica</name>
    <dbReference type="NCBI Taxonomy" id="1790137"/>
    <lineage>
        <taxon>Bacteria</taxon>
        <taxon>Pseudomonadati</taxon>
        <taxon>Bacteroidota</taxon>
        <taxon>Flavobacteriia</taxon>
        <taxon>Flavobacteriales</taxon>
        <taxon>Flavobacteriaceae</taxon>
        <taxon>Wenyingzhuangia</taxon>
    </lineage>
</organism>
<accession>A0A1B1Y4H1</accession>
<feature type="signal peptide" evidence="2">
    <location>
        <begin position="1"/>
        <end position="19"/>
    </location>
</feature>
<sequence>MKKITLLAILSAISFTTYAQKIYDFAAGANPGAWVQAGSGISVTTSADGLVFEYGAGTPRIDITRGADPFVVSDGTHMLVTLINNSTEIGSFSGFFDKNNGVDTGTQFLGFQTGVTPAAVKGAGVEKTYIFQLSSGNYNNDSGALTFNDTDNISNMEYCGIRFRNASGAALTGTSADDGNLILKKVQIVNAGTILKESYDFSIDNSASFTGVDGTVSGGTSTIDFVAEGDSTTPKFGQSFYGVDASSNTYVHLVVDSNESNADQIKFQFVDASSTTKTYGNKTLNIGASTVVDINLSGKTEWTGNISDWNFVLSNVAETNVTSGVVKISKIVFDSNPTLSSKNIDNTLFSFSPNPAKNFINITGVNKINSVAIYDMTGRLSLETSNLGNNSVDISGLNNGLYLVKIKDVNNNISVKKLIVSK</sequence>
<dbReference type="NCBIfam" id="TIGR04183">
    <property type="entry name" value="Por_Secre_tail"/>
    <property type="match status" value="1"/>
</dbReference>
<evidence type="ECO:0000313" key="4">
    <source>
        <dbReference type="EMBL" id="ANW95643.1"/>
    </source>
</evidence>